<dbReference type="CDD" id="cd17324">
    <property type="entry name" value="MFS_NepI_like"/>
    <property type="match status" value="1"/>
</dbReference>
<dbReference type="Gene3D" id="1.20.1250.20">
    <property type="entry name" value="MFS general substrate transporter like domains"/>
    <property type="match status" value="2"/>
</dbReference>
<accession>A0A7T1F9L0</accession>
<evidence type="ECO:0000256" key="5">
    <source>
        <dbReference type="ARBA" id="ARBA00022989"/>
    </source>
</evidence>
<dbReference type="InterPro" id="IPR050189">
    <property type="entry name" value="MFS_Efflux_Transporters"/>
</dbReference>
<keyword evidence="5 7" id="KW-1133">Transmembrane helix</keyword>
<sequence>MRNKKLVILILTIGVFGILNTEMGFIGLIPYISNQFHVSVSMAGWVISGFAIGIAISGPIMPLLLSKIERKKVMIFILIIFVISNAVVLLTNNFSILLLTRIIPAIFHPVFISLAFSVAADSVDEKDTPKAVSRIFIGVSAGMVLGVPVVNYLASNFNLQLALLFFFVVNFAVLILVFIFVPKMPVSSKLTYGKQLNILKFPLTWISIIVSFLFNAAIFGVYSYFTDFLSSVTHAEGLMVTLILFIYGISNIIGNIIAGHTLTNYPKQTLVVLPFLLIGSFLLMFIFGEFSVLMIIISVILGILAGMTANVTQYVITSSAPDAPDLSNGIFLSSVNLGTTVGTFLGGILISILGSNFVVGVGIIISLLNLVFIFTRIHITNKKGAVANEK</sequence>
<dbReference type="EMBL" id="CP064056">
    <property type="protein sequence ID" value="QPM75405.1"/>
    <property type="molecule type" value="Genomic_DNA"/>
</dbReference>
<evidence type="ECO:0000256" key="4">
    <source>
        <dbReference type="ARBA" id="ARBA00022692"/>
    </source>
</evidence>
<feature type="transmembrane region" description="Helical" evidence="7">
    <location>
        <begin position="329"/>
        <end position="351"/>
    </location>
</feature>
<dbReference type="GO" id="GO:0022857">
    <property type="term" value="F:transmembrane transporter activity"/>
    <property type="evidence" value="ECO:0007669"/>
    <property type="project" value="InterPro"/>
</dbReference>
<reference evidence="9 10" key="1">
    <citation type="submission" date="2020-10" db="EMBL/GenBank/DDBJ databases">
        <title>Closed genome sequences of Staphylococcus lloydii sp. nov. and Staphylococcus durrellii sp. nov. Isolated from Captive Fruit Bats (Pteropus livingstonii).</title>
        <authorList>
            <person name="Fountain K."/>
        </authorList>
    </citation>
    <scope>NUCLEOTIDE SEQUENCE [LARGE SCALE GENOMIC DNA]</scope>
    <source>
        <strain evidence="9 10">23_2_7_LY</strain>
    </source>
</reference>
<comment type="subcellular location">
    <subcellularLocation>
        <location evidence="1">Cell membrane</location>
        <topology evidence="1">Multi-pass membrane protein</topology>
    </subcellularLocation>
</comment>
<name>A0A7T1F9L0_9STAP</name>
<feature type="transmembrane region" description="Helical" evidence="7">
    <location>
        <begin position="270"/>
        <end position="287"/>
    </location>
</feature>
<protein>
    <submittedName>
        <fullName evidence="9">MFS transporter</fullName>
    </submittedName>
</protein>
<gene>
    <name evidence="9" type="ORF">ISP08_01330</name>
</gene>
<feature type="transmembrane region" description="Helical" evidence="7">
    <location>
        <begin position="96"/>
        <end position="119"/>
    </location>
</feature>
<keyword evidence="10" id="KW-1185">Reference proteome</keyword>
<keyword evidence="6 7" id="KW-0472">Membrane</keyword>
<evidence type="ECO:0000256" key="1">
    <source>
        <dbReference type="ARBA" id="ARBA00004651"/>
    </source>
</evidence>
<evidence type="ECO:0000256" key="3">
    <source>
        <dbReference type="ARBA" id="ARBA00022475"/>
    </source>
</evidence>
<dbReference type="Pfam" id="PF07690">
    <property type="entry name" value="MFS_1"/>
    <property type="match status" value="1"/>
</dbReference>
<keyword evidence="2" id="KW-0813">Transport</keyword>
<evidence type="ECO:0000313" key="10">
    <source>
        <dbReference type="Proteomes" id="UP000594455"/>
    </source>
</evidence>
<dbReference type="PROSITE" id="PS50850">
    <property type="entry name" value="MFS"/>
    <property type="match status" value="1"/>
</dbReference>
<feature type="transmembrane region" description="Helical" evidence="7">
    <location>
        <begin position="7"/>
        <end position="32"/>
    </location>
</feature>
<evidence type="ECO:0000259" key="8">
    <source>
        <dbReference type="PROSITE" id="PS50850"/>
    </source>
</evidence>
<feature type="transmembrane region" description="Helical" evidence="7">
    <location>
        <begin position="44"/>
        <end position="66"/>
    </location>
</feature>
<evidence type="ECO:0000256" key="7">
    <source>
        <dbReference type="SAM" id="Phobius"/>
    </source>
</evidence>
<dbReference type="PANTHER" id="PTHR43124">
    <property type="entry name" value="PURINE EFFLUX PUMP PBUE"/>
    <property type="match status" value="1"/>
</dbReference>
<feature type="transmembrane region" description="Helical" evidence="7">
    <location>
        <begin position="73"/>
        <end position="90"/>
    </location>
</feature>
<dbReference type="SUPFAM" id="SSF103473">
    <property type="entry name" value="MFS general substrate transporter"/>
    <property type="match status" value="1"/>
</dbReference>
<dbReference type="AlphaFoldDB" id="A0A7T1F9L0"/>
<dbReference type="Proteomes" id="UP000594455">
    <property type="component" value="Chromosome"/>
</dbReference>
<dbReference type="PANTHER" id="PTHR43124:SF3">
    <property type="entry name" value="CHLORAMPHENICOL EFFLUX PUMP RV0191"/>
    <property type="match status" value="1"/>
</dbReference>
<feature type="transmembrane region" description="Helical" evidence="7">
    <location>
        <begin position="357"/>
        <end position="375"/>
    </location>
</feature>
<organism evidence="9 10">
    <name type="scientific">Staphylococcus lloydii</name>
    <dbReference type="NCBI Taxonomy" id="2781774"/>
    <lineage>
        <taxon>Bacteria</taxon>
        <taxon>Bacillati</taxon>
        <taxon>Bacillota</taxon>
        <taxon>Bacilli</taxon>
        <taxon>Bacillales</taxon>
        <taxon>Staphylococcaceae</taxon>
        <taxon>Staphylococcus</taxon>
    </lineage>
</organism>
<dbReference type="KEGG" id="sllo:ISP08_01330"/>
<feature type="transmembrane region" description="Helical" evidence="7">
    <location>
        <begin position="237"/>
        <end position="258"/>
    </location>
</feature>
<keyword evidence="4 7" id="KW-0812">Transmembrane</keyword>
<feature type="transmembrane region" description="Helical" evidence="7">
    <location>
        <begin position="202"/>
        <end position="225"/>
    </location>
</feature>
<feature type="transmembrane region" description="Helical" evidence="7">
    <location>
        <begin position="159"/>
        <end position="181"/>
    </location>
</feature>
<dbReference type="InterPro" id="IPR020846">
    <property type="entry name" value="MFS_dom"/>
</dbReference>
<dbReference type="InterPro" id="IPR011701">
    <property type="entry name" value="MFS"/>
</dbReference>
<dbReference type="InterPro" id="IPR036259">
    <property type="entry name" value="MFS_trans_sf"/>
</dbReference>
<proteinExistence type="predicted"/>
<keyword evidence="3" id="KW-1003">Cell membrane</keyword>
<feature type="transmembrane region" description="Helical" evidence="7">
    <location>
        <begin position="131"/>
        <end position="153"/>
    </location>
</feature>
<evidence type="ECO:0000313" key="9">
    <source>
        <dbReference type="EMBL" id="QPM75405.1"/>
    </source>
</evidence>
<evidence type="ECO:0000256" key="6">
    <source>
        <dbReference type="ARBA" id="ARBA00023136"/>
    </source>
</evidence>
<dbReference type="RefSeq" id="WP_195719068.1">
    <property type="nucleotide sequence ID" value="NZ_CP064056.1"/>
</dbReference>
<feature type="domain" description="Major facilitator superfamily (MFS) profile" evidence="8">
    <location>
        <begin position="7"/>
        <end position="378"/>
    </location>
</feature>
<feature type="transmembrane region" description="Helical" evidence="7">
    <location>
        <begin position="293"/>
        <end position="317"/>
    </location>
</feature>
<dbReference type="GO" id="GO:0005886">
    <property type="term" value="C:plasma membrane"/>
    <property type="evidence" value="ECO:0007669"/>
    <property type="project" value="UniProtKB-SubCell"/>
</dbReference>
<evidence type="ECO:0000256" key="2">
    <source>
        <dbReference type="ARBA" id="ARBA00022448"/>
    </source>
</evidence>